<feature type="transmembrane region" description="Helical" evidence="1">
    <location>
        <begin position="106"/>
        <end position="128"/>
    </location>
</feature>
<feature type="transmembrane region" description="Helical" evidence="1">
    <location>
        <begin position="20"/>
        <end position="45"/>
    </location>
</feature>
<evidence type="ECO:0000256" key="1">
    <source>
        <dbReference type="SAM" id="Phobius"/>
    </source>
</evidence>
<sequence length="156" mass="18319">MSLTNTIKNSNYFGWFKGAVILSIFNFVISALSIYFLSIMIPYFMKIITVPDNTYSFESTALDEEIFLMSSFIALSIWIILFFTNLWMFVRIMVVKTILVSSKWKWLAFTSFFLCGSFIFSITFVFVWKMILEKTKSIELQTVKLLLKIKNFDVCF</sequence>
<gene>
    <name evidence="2" type="ORF">EI74_0259</name>
</gene>
<accession>A0A4R6IDT7</accession>
<evidence type="ECO:0000313" key="3">
    <source>
        <dbReference type="Proteomes" id="UP000295518"/>
    </source>
</evidence>
<evidence type="ECO:0000313" key="2">
    <source>
        <dbReference type="EMBL" id="TDO20433.1"/>
    </source>
</evidence>
<organism evidence="2 3">
    <name type="scientific">Mycoplasma testudineum</name>
    <dbReference type="NCBI Taxonomy" id="244584"/>
    <lineage>
        <taxon>Bacteria</taxon>
        <taxon>Bacillati</taxon>
        <taxon>Mycoplasmatota</taxon>
        <taxon>Mollicutes</taxon>
        <taxon>Mycoplasmataceae</taxon>
        <taxon>Mycoplasma</taxon>
    </lineage>
</organism>
<proteinExistence type="predicted"/>
<keyword evidence="3" id="KW-1185">Reference proteome</keyword>
<keyword evidence="1" id="KW-0812">Transmembrane</keyword>
<dbReference type="AlphaFoldDB" id="A0A4R6IDT7"/>
<comment type="caution">
    <text evidence="2">The sequence shown here is derived from an EMBL/GenBank/DDBJ whole genome shotgun (WGS) entry which is preliminary data.</text>
</comment>
<dbReference type="EMBL" id="SNWN01000010">
    <property type="protein sequence ID" value="TDO20433.1"/>
    <property type="molecule type" value="Genomic_DNA"/>
</dbReference>
<reference evidence="2 3" key="1">
    <citation type="submission" date="2019-03" db="EMBL/GenBank/DDBJ databases">
        <title>Genomic Encyclopedia of Archaeal and Bacterial Type Strains, Phase II (KMG-II): from individual species to whole genera.</title>
        <authorList>
            <person name="Goeker M."/>
        </authorList>
    </citation>
    <scope>NUCLEOTIDE SEQUENCE [LARGE SCALE GENOMIC DNA]</scope>
    <source>
        <strain evidence="2 3">ATCC 700618</strain>
    </source>
</reference>
<keyword evidence="1" id="KW-1133">Transmembrane helix</keyword>
<name>A0A4R6IDT7_9MOLU</name>
<feature type="transmembrane region" description="Helical" evidence="1">
    <location>
        <begin position="66"/>
        <end position="94"/>
    </location>
</feature>
<keyword evidence="1" id="KW-0472">Membrane</keyword>
<protein>
    <submittedName>
        <fullName evidence="2">Uncharacterized protein</fullName>
    </submittedName>
</protein>
<dbReference type="Proteomes" id="UP000295518">
    <property type="component" value="Unassembled WGS sequence"/>
</dbReference>